<dbReference type="AlphaFoldDB" id="A0A1J8QJT2"/>
<feature type="transmembrane region" description="Helical" evidence="1">
    <location>
        <begin position="12"/>
        <end position="34"/>
    </location>
</feature>
<feature type="transmembrane region" description="Helical" evidence="1">
    <location>
        <begin position="239"/>
        <end position="266"/>
    </location>
</feature>
<feature type="transmembrane region" description="Helical" evidence="1">
    <location>
        <begin position="207"/>
        <end position="227"/>
    </location>
</feature>
<evidence type="ECO:0008006" key="4">
    <source>
        <dbReference type="Google" id="ProtNLM"/>
    </source>
</evidence>
<evidence type="ECO:0000313" key="3">
    <source>
        <dbReference type="Proteomes" id="UP000183567"/>
    </source>
</evidence>
<dbReference type="EMBL" id="LVVM01000686">
    <property type="protein sequence ID" value="OJA20171.1"/>
    <property type="molecule type" value="Genomic_DNA"/>
</dbReference>
<feature type="transmembrane region" description="Helical" evidence="1">
    <location>
        <begin position="138"/>
        <end position="160"/>
    </location>
</feature>
<feature type="transmembrane region" description="Helical" evidence="1">
    <location>
        <begin position="46"/>
        <end position="64"/>
    </location>
</feature>
<reference evidence="2 3" key="1">
    <citation type="submission" date="2016-03" db="EMBL/GenBank/DDBJ databases">
        <title>Comparative genomics of the ectomycorrhizal sister species Rhizopogon vinicolor and Rhizopogon vesiculosus (Basidiomycota: Boletales) reveals a divergence of the mating type B locus.</title>
        <authorList>
            <person name="Mujic A.B."/>
            <person name="Kuo A."/>
            <person name="Tritt A."/>
            <person name="Lipzen A."/>
            <person name="Chen C."/>
            <person name="Johnson J."/>
            <person name="Sharma A."/>
            <person name="Barry K."/>
            <person name="Grigoriev I.V."/>
            <person name="Spatafora J.W."/>
        </authorList>
    </citation>
    <scope>NUCLEOTIDE SEQUENCE [LARGE SCALE GENOMIC DNA]</scope>
    <source>
        <strain evidence="2 3">AM-OR11-056</strain>
    </source>
</reference>
<accession>A0A1J8QJT2</accession>
<dbReference type="Proteomes" id="UP000183567">
    <property type="component" value="Unassembled WGS sequence"/>
</dbReference>
<evidence type="ECO:0000313" key="2">
    <source>
        <dbReference type="EMBL" id="OJA20171.1"/>
    </source>
</evidence>
<organism evidence="2 3">
    <name type="scientific">Rhizopogon vesiculosus</name>
    <dbReference type="NCBI Taxonomy" id="180088"/>
    <lineage>
        <taxon>Eukaryota</taxon>
        <taxon>Fungi</taxon>
        <taxon>Dikarya</taxon>
        <taxon>Basidiomycota</taxon>
        <taxon>Agaricomycotina</taxon>
        <taxon>Agaricomycetes</taxon>
        <taxon>Agaricomycetidae</taxon>
        <taxon>Boletales</taxon>
        <taxon>Suillineae</taxon>
        <taxon>Rhizopogonaceae</taxon>
        <taxon>Rhizopogon</taxon>
    </lineage>
</organism>
<keyword evidence="3" id="KW-1185">Reference proteome</keyword>
<proteinExistence type="predicted"/>
<keyword evidence="1" id="KW-1133">Transmembrane helix</keyword>
<evidence type="ECO:0000256" key="1">
    <source>
        <dbReference type="SAM" id="Phobius"/>
    </source>
</evidence>
<keyword evidence="1" id="KW-0812">Transmembrane</keyword>
<feature type="transmembrane region" description="Helical" evidence="1">
    <location>
        <begin position="98"/>
        <end position="117"/>
    </location>
</feature>
<keyword evidence="1" id="KW-0472">Membrane</keyword>
<name>A0A1J8QJT2_9AGAM</name>
<sequence length="333" mass="37125">MAISVTEATILAIILECILYGISTFLFGITLWSLTYQRNFTGGFRPMLAVACLLFILSTMHVIVDANHVWQGFISSQDVDQFFEDVSKNAFKNALNELATLFGDAILVSSVICSLLNQDSTASGLYQIYRCYIVWKRIEVVIIPIIGWVAVAVTATYTGWSISQLPTTNADTVFLEDTGKWVISFYSVELVTNVLSTSYDPSSYCQLSSSLTLLYLGILALKLWLVHRRSSGILVTRSRVYPILIIILECGALYSMSLVAILATYLSASNSAYVLTDMIAQIIPITFFLIIVRMAMLRFSDRTGQSLLARTGVANRLPIAKHMTVHIDRMYIR</sequence>
<protein>
    <recommendedName>
        <fullName evidence="4">Serpentine receptor class gamma</fullName>
    </recommendedName>
</protein>
<gene>
    <name evidence="2" type="ORF">AZE42_08163</name>
</gene>
<dbReference type="OrthoDB" id="3357408at2759"/>
<feature type="transmembrane region" description="Helical" evidence="1">
    <location>
        <begin position="272"/>
        <end position="292"/>
    </location>
</feature>
<comment type="caution">
    <text evidence="2">The sequence shown here is derived from an EMBL/GenBank/DDBJ whole genome shotgun (WGS) entry which is preliminary data.</text>
</comment>